<feature type="region of interest" description="Disordered" evidence="4">
    <location>
        <begin position="373"/>
        <end position="392"/>
    </location>
</feature>
<dbReference type="GO" id="GO:0035556">
    <property type="term" value="P:intracellular signal transduction"/>
    <property type="evidence" value="ECO:0007669"/>
    <property type="project" value="TreeGrafter"/>
</dbReference>
<dbReference type="RefSeq" id="XP_019032029.1">
    <property type="nucleotide sequence ID" value="XM_019176116.1"/>
</dbReference>
<dbReference type="OrthoDB" id="6513151at2759"/>
<dbReference type="GeneID" id="30193204"/>
<keyword evidence="6" id="KW-0808">Transferase</keyword>
<dbReference type="SMART" id="SM00220">
    <property type="entry name" value="S_TKc"/>
    <property type="match status" value="1"/>
</dbReference>
<dbReference type="Pfam" id="PF00069">
    <property type="entry name" value="Pkinase"/>
    <property type="match status" value="1"/>
</dbReference>
<protein>
    <submittedName>
        <fullName evidence="6">CAMK/CAMKL protein kinase</fullName>
    </submittedName>
</protein>
<organism evidence="6 7">
    <name type="scientific">Cryptococcus wingfieldii CBS 7118</name>
    <dbReference type="NCBI Taxonomy" id="1295528"/>
    <lineage>
        <taxon>Eukaryota</taxon>
        <taxon>Fungi</taxon>
        <taxon>Dikarya</taxon>
        <taxon>Basidiomycota</taxon>
        <taxon>Agaricomycotina</taxon>
        <taxon>Tremellomycetes</taxon>
        <taxon>Tremellales</taxon>
        <taxon>Cryptococcaceae</taxon>
        <taxon>Cryptococcus</taxon>
    </lineage>
</organism>
<evidence type="ECO:0000259" key="5">
    <source>
        <dbReference type="PROSITE" id="PS50011"/>
    </source>
</evidence>
<comment type="caution">
    <text evidence="6">The sequence shown here is derived from an EMBL/GenBank/DDBJ whole genome shotgun (WGS) entry which is preliminary data.</text>
</comment>
<feature type="binding site" evidence="3">
    <location>
        <position position="46"/>
    </location>
    <ligand>
        <name>ATP</name>
        <dbReference type="ChEBI" id="CHEBI:30616"/>
    </ligand>
</feature>
<dbReference type="GO" id="GO:0005524">
    <property type="term" value="F:ATP binding"/>
    <property type="evidence" value="ECO:0007669"/>
    <property type="project" value="UniProtKB-UniRule"/>
</dbReference>
<dbReference type="PANTHER" id="PTHR24346">
    <property type="entry name" value="MAP/MICROTUBULE AFFINITY-REGULATING KINASE"/>
    <property type="match status" value="1"/>
</dbReference>
<keyword evidence="6" id="KW-0418">Kinase</keyword>
<dbReference type="GO" id="GO:0004674">
    <property type="term" value="F:protein serine/threonine kinase activity"/>
    <property type="evidence" value="ECO:0007669"/>
    <property type="project" value="TreeGrafter"/>
</dbReference>
<accession>A0A1E3J9A1</accession>
<keyword evidence="2 3" id="KW-0067">ATP-binding</keyword>
<dbReference type="EMBL" id="AWGH01000010">
    <property type="protein sequence ID" value="ODN97427.1"/>
    <property type="molecule type" value="Genomic_DNA"/>
</dbReference>
<dbReference type="Proteomes" id="UP000094819">
    <property type="component" value="Unassembled WGS sequence"/>
</dbReference>
<evidence type="ECO:0000256" key="3">
    <source>
        <dbReference type="PROSITE-ProRule" id="PRU10141"/>
    </source>
</evidence>
<dbReference type="PROSITE" id="PS50011">
    <property type="entry name" value="PROTEIN_KINASE_DOM"/>
    <property type="match status" value="1"/>
</dbReference>
<feature type="compositionally biased region" description="Basic and acidic residues" evidence="4">
    <location>
        <begin position="547"/>
        <end position="563"/>
    </location>
</feature>
<evidence type="ECO:0000313" key="6">
    <source>
        <dbReference type="EMBL" id="ODN97427.1"/>
    </source>
</evidence>
<dbReference type="InterPro" id="IPR000719">
    <property type="entry name" value="Prot_kinase_dom"/>
</dbReference>
<dbReference type="InterPro" id="IPR017441">
    <property type="entry name" value="Protein_kinase_ATP_BS"/>
</dbReference>
<keyword evidence="1 3" id="KW-0547">Nucleotide-binding</keyword>
<name>A0A1E3J9A1_9TREE</name>
<feature type="domain" description="Protein kinase" evidence="5">
    <location>
        <begin position="18"/>
        <end position="284"/>
    </location>
</feature>
<dbReference type="SUPFAM" id="SSF56112">
    <property type="entry name" value="Protein kinase-like (PK-like)"/>
    <property type="match status" value="1"/>
</dbReference>
<feature type="region of interest" description="Disordered" evidence="4">
    <location>
        <begin position="435"/>
        <end position="460"/>
    </location>
</feature>
<dbReference type="PROSITE" id="PS00107">
    <property type="entry name" value="PROTEIN_KINASE_ATP"/>
    <property type="match status" value="1"/>
</dbReference>
<keyword evidence="7" id="KW-1185">Reference proteome</keyword>
<feature type="compositionally biased region" description="Polar residues" evidence="4">
    <location>
        <begin position="525"/>
        <end position="534"/>
    </location>
</feature>
<gene>
    <name evidence="6" type="ORF">L198_03991</name>
</gene>
<dbReference type="AlphaFoldDB" id="A0A1E3J9A1"/>
<evidence type="ECO:0000256" key="2">
    <source>
        <dbReference type="ARBA" id="ARBA00022840"/>
    </source>
</evidence>
<dbReference type="PANTHER" id="PTHR24346:SF30">
    <property type="entry name" value="MATERNAL EMBRYONIC LEUCINE ZIPPER KINASE"/>
    <property type="match status" value="1"/>
</dbReference>
<feature type="compositionally biased region" description="Polar residues" evidence="4">
    <location>
        <begin position="573"/>
        <end position="582"/>
    </location>
</feature>
<dbReference type="Gene3D" id="3.30.200.20">
    <property type="entry name" value="Phosphorylase Kinase, domain 1"/>
    <property type="match status" value="1"/>
</dbReference>
<feature type="region of interest" description="Disordered" evidence="4">
    <location>
        <begin position="509"/>
        <end position="610"/>
    </location>
</feature>
<evidence type="ECO:0000256" key="1">
    <source>
        <dbReference type="ARBA" id="ARBA00022741"/>
    </source>
</evidence>
<evidence type="ECO:0000256" key="4">
    <source>
        <dbReference type="SAM" id="MobiDB-lite"/>
    </source>
</evidence>
<reference evidence="6 7" key="1">
    <citation type="submission" date="2016-06" db="EMBL/GenBank/DDBJ databases">
        <title>Evolution of pathogenesis and genome organization in the Tremellales.</title>
        <authorList>
            <person name="Cuomo C."/>
            <person name="Litvintseva A."/>
            <person name="Heitman J."/>
            <person name="Chen Y."/>
            <person name="Sun S."/>
            <person name="Springer D."/>
            <person name="Dromer F."/>
            <person name="Young S."/>
            <person name="Zeng Q."/>
            <person name="Chapman S."/>
            <person name="Gujja S."/>
            <person name="Saif S."/>
            <person name="Birren B."/>
        </authorList>
    </citation>
    <scope>NUCLEOTIDE SEQUENCE [LARGE SCALE GENOMIC DNA]</scope>
    <source>
        <strain evidence="6 7">CBS 7118</strain>
    </source>
</reference>
<evidence type="ECO:0000313" key="7">
    <source>
        <dbReference type="Proteomes" id="UP000094819"/>
    </source>
</evidence>
<dbReference type="InterPro" id="IPR011009">
    <property type="entry name" value="Kinase-like_dom_sf"/>
</dbReference>
<dbReference type="GO" id="GO:0005737">
    <property type="term" value="C:cytoplasm"/>
    <property type="evidence" value="ECO:0007669"/>
    <property type="project" value="TreeGrafter"/>
</dbReference>
<dbReference type="Gene3D" id="1.10.510.10">
    <property type="entry name" value="Transferase(Phosphotransferase) domain 1"/>
    <property type="match status" value="1"/>
</dbReference>
<sequence>MNAHHQTPRSVLDQVGDWKLGATLGRGAYAHVRLATHKNGHKAACKILPALNRNGRRPATTDETVDAIEAHKEVVLLKALSGAGVDGVAGLEGVIEEEGWTFVFLTLYPCSVSSLPTPWTQSSLAIFFRRLLITTHNLHSLNVSHEDIKRSNVLATSEGLPILVDFGFSHFKAFGGLVKSAGGTLDYSSPEKTADVKYDPKANDVWSLGILLIKMAGIPHPYAYTSSDDTSTAVKKRILLGDPKFRWRLRDQGPGGMAELVEGMLERDPLKRWTIPRILNHPYLRTEHPDPPPFKLPSTESTTLRRPSQSVVEDLCFLAYLNGEFALCETSLRIEQRLEGEEACWENRWASMLGAWSKRVEMDWKDIPASITPIKPRHRTAGPVISAPKPAQKTETKPLKEIHLFPNIPLPSFNPPSLHLPDKKLIKPLRSRLHDMKSKEGNKATSNTGQRPIASQKAAGSKLEYASQDEDQMFPHQVSRHKNVLRVKKPKSRMGDSKALYYQANFQVYTSDPESETEEKESPDATPSDTTKNIGTMRLKTKVTQDLVKKGETETGRLRRKEGLGSGVPDNAKSPSSLNEQLQGFLLAPSDDNVTRRRSPRFRTGDVSGR</sequence>
<proteinExistence type="predicted"/>